<feature type="domain" description="Histidine kinase/HSP90-like ATPase" evidence="1">
    <location>
        <begin position="374"/>
        <end position="467"/>
    </location>
</feature>
<dbReference type="Pfam" id="PF02518">
    <property type="entry name" value="HATPase_c"/>
    <property type="match status" value="1"/>
</dbReference>
<reference evidence="2 3" key="1">
    <citation type="submission" date="2021-03" db="EMBL/GenBank/DDBJ databases">
        <title>Metabolic Capacity of the Antarctic Cyanobacterium Phormidium pseudopriestleyi that Sustains Oxygenic Photosynthesis in the Presence of Hydrogen Sulfide.</title>
        <authorList>
            <person name="Lumian J.E."/>
            <person name="Jungblut A.D."/>
            <person name="Dillon M.L."/>
            <person name="Hawes I."/>
            <person name="Doran P.T."/>
            <person name="Mackey T.J."/>
            <person name="Dick G.J."/>
            <person name="Grettenberger C.L."/>
            <person name="Sumner D.Y."/>
        </authorList>
    </citation>
    <scope>NUCLEOTIDE SEQUENCE [LARGE SCALE GENOMIC DNA]</scope>
    <source>
        <strain evidence="2 3">FRX01</strain>
    </source>
</reference>
<accession>A0ABS3FMU7</accession>
<organism evidence="2 3">
    <name type="scientific">Phormidium pseudopriestleyi FRX01</name>
    <dbReference type="NCBI Taxonomy" id="1759528"/>
    <lineage>
        <taxon>Bacteria</taxon>
        <taxon>Bacillati</taxon>
        <taxon>Cyanobacteriota</taxon>
        <taxon>Cyanophyceae</taxon>
        <taxon>Oscillatoriophycideae</taxon>
        <taxon>Oscillatoriales</taxon>
        <taxon>Oscillatoriaceae</taxon>
        <taxon>Phormidium</taxon>
    </lineage>
</organism>
<dbReference type="Gene3D" id="1.10.287.130">
    <property type="match status" value="1"/>
</dbReference>
<dbReference type="EMBL" id="JAFLQW010000124">
    <property type="protein sequence ID" value="MBO0348421.1"/>
    <property type="molecule type" value="Genomic_DNA"/>
</dbReference>
<keyword evidence="3" id="KW-1185">Reference proteome</keyword>
<dbReference type="InterPro" id="IPR036890">
    <property type="entry name" value="HATPase_C_sf"/>
</dbReference>
<name>A0ABS3FMU7_9CYAN</name>
<evidence type="ECO:0000313" key="2">
    <source>
        <dbReference type="EMBL" id="MBO0348421.1"/>
    </source>
</evidence>
<evidence type="ECO:0000313" key="3">
    <source>
        <dbReference type="Proteomes" id="UP000664844"/>
    </source>
</evidence>
<evidence type="ECO:0000259" key="1">
    <source>
        <dbReference type="Pfam" id="PF02518"/>
    </source>
</evidence>
<dbReference type="GO" id="GO:0016301">
    <property type="term" value="F:kinase activity"/>
    <property type="evidence" value="ECO:0007669"/>
    <property type="project" value="UniProtKB-KW"/>
</dbReference>
<gene>
    <name evidence="2" type="ORF">J0895_04740</name>
</gene>
<dbReference type="Proteomes" id="UP000664844">
    <property type="component" value="Unassembled WGS sequence"/>
</dbReference>
<dbReference type="SUPFAM" id="SSF55874">
    <property type="entry name" value="ATPase domain of HSP90 chaperone/DNA topoisomerase II/histidine kinase"/>
    <property type="match status" value="1"/>
</dbReference>
<dbReference type="PANTHER" id="PTHR43065">
    <property type="entry name" value="SENSOR HISTIDINE KINASE"/>
    <property type="match status" value="1"/>
</dbReference>
<proteinExistence type="predicted"/>
<sequence length="469" mass="53297">MPNQPHSELSKPVFFEGSYRDLRVESILGELPLFDFQVDITRRCCDIVRTFEKYPLLTGVILRDAGEFVGMMSRQRLLEYLIRPRASELFLNAPLQMLYSYARTQIMLLSSETTIVQAARQAFRRSPELLGEPLVIQTSSDNYLLLNIHELNLAYWQIRGIETQLRFEQIQAQLVQTDKMASLGRLVDGVAHEILDPVGFIWGNLTYVTSYSEELMELVNVYQKYLPESIPEIEDLQEEIEYDFLKEDLPRAISSLKNGANRLKQLATSLQNFCHIDEVHPKPADIHACIDSVLLLLKSRFSGEIEITKNYGHLPPISCYASQLNQVFINILSKTIDGLIQEAVHQKFSLEFSEAGFRAQPQPDPTRSRIFISTELISRPALMPTQPDSRWVSIKISDNGLGIPQAKINEILASFGMSKLAEKETSFAVSYWIVTAKHGGELYLRSRTLNSEDLPPNIGTEFEILLPGV</sequence>
<keyword evidence="2" id="KW-0808">Transferase</keyword>
<protein>
    <submittedName>
        <fullName evidence="2">Sensor histidine kinase</fullName>
    </submittedName>
</protein>
<dbReference type="Gene3D" id="3.30.565.10">
    <property type="entry name" value="Histidine kinase-like ATPase, C-terminal domain"/>
    <property type="match status" value="1"/>
</dbReference>
<dbReference type="RefSeq" id="WP_207086970.1">
    <property type="nucleotide sequence ID" value="NZ_JAFLQW010000124.1"/>
</dbReference>
<keyword evidence="2" id="KW-0418">Kinase</keyword>
<dbReference type="InterPro" id="IPR003594">
    <property type="entry name" value="HATPase_dom"/>
</dbReference>
<comment type="caution">
    <text evidence="2">The sequence shown here is derived from an EMBL/GenBank/DDBJ whole genome shotgun (WGS) entry which is preliminary data.</text>
</comment>
<dbReference type="PANTHER" id="PTHR43065:SF50">
    <property type="entry name" value="HISTIDINE KINASE"/>
    <property type="match status" value="1"/>
</dbReference>